<dbReference type="Proteomes" id="UP000237105">
    <property type="component" value="Unassembled WGS sequence"/>
</dbReference>
<organism evidence="1 2">
    <name type="scientific">Parasponia andersonii</name>
    <name type="common">Sponia andersonii</name>
    <dbReference type="NCBI Taxonomy" id="3476"/>
    <lineage>
        <taxon>Eukaryota</taxon>
        <taxon>Viridiplantae</taxon>
        <taxon>Streptophyta</taxon>
        <taxon>Embryophyta</taxon>
        <taxon>Tracheophyta</taxon>
        <taxon>Spermatophyta</taxon>
        <taxon>Magnoliopsida</taxon>
        <taxon>eudicotyledons</taxon>
        <taxon>Gunneridae</taxon>
        <taxon>Pentapetalae</taxon>
        <taxon>rosids</taxon>
        <taxon>fabids</taxon>
        <taxon>Rosales</taxon>
        <taxon>Cannabaceae</taxon>
        <taxon>Parasponia</taxon>
    </lineage>
</organism>
<reference evidence="2" key="1">
    <citation type="submission" date="2016-06" db="EMBL/GenBank/DDBJ databases">
        <title>Parallel loss of symbiosis genes in relatives of nitrogen-fixing non-legume Parasponia.</title>
        <authorList>
            <person name="Van Velzen R."/>
            <person name="Holmer R."/>
            <person name="Bu F."/>
            <person name="Rutten L."/>
            <person name="Van Zeijl A."/>
            <person name="Liu W."/>
            <person name="Santuari L."/>
            <person name="Cao Q."/>
            <person name="Sharma T."/>
            <person name="Shen D."/>
            <person name="Roswanjaya Y."/>
            <person name="Wardhani T."/>
            <person name="Kalhor M.S."/>
            <person name="Jansen J."/>
            <person name="Van den Hoogen J."/>
            <person name="Gungor B."/>
            <person name="Hartog M."/>
            <person name="Hontelez J."/>
            <person name="Verver J."/>
            <person name="Yang W.-C."/>
            <person name="Schijlen E."/>
            <person name="Repin R."/>
            <person name="Schilthuizen M."/>
            <person name="Schranz E."/>
            <person name="Heidstra R."/>
            <person name="Miyata K."/>
            <person name="Fedorova E."/>
            <person name="Kohlen W."/>
            <person name="Bisseling T."/>
            <person name="Smit S."/>
            <person name="Geurts R."/>
        </authorList>
    </citation>
    <scope>NUCLEOTIDE SEQUENCE [LARGE SCALE GENOMIC DNA]</scope>
    <source>
        <strain evidence="2">cv. WU1-14</strain>
    </source>
</reference>
<comment type="caution">
    <text evidence="1">The sequence shown here is derived from an EMBL/GenBank/DDBJ whole genome shotgun (WGS) entry which is preliminary data.</text>
</comment>
<sequence length="46" mass="5469">MVRGSCPSLHDGFVFVLWIERPYLIILPIIQRVKEIYLFCLESIFI</sequence>
<keyword evidence="2" id="KW-1185">Reference proteome</keyword>
<dbReference type="AlphaFoldDB" id="A0A2P5E1I3"/>
<gene>
    <name evidence="1" type="ORF">PanWU01x14_011440</name>
</gene>
<protein>
    <submittedName>
        <fullName evidence="1">Uncharacterized protein</fullName>
    </submittedName>
</protein>
<accession>A0A2P5E1I3</accession>
<proteinExistence type="predicted"/>
<evidence type="ECO:0000313" key="1">
    <source>
        <dbReference type="EMBL" id="PON79409.1"/>
    </source>
</evidence>
<dbReference type="EMBL" id="JXTB01000004">
    <property type="protein sequence ID" value="PON79409.1"/>
    <property type="molecule type" value="Genomic_DNA"/>
</dbReference>
<evidence type="ECO:0000313" key="2">
    <source>
        <dbReference type="Proteomes" id="UP000237105"/>
    </source>
</evidence>
<name>A0A2P5E1I3_PARAD</name>